<feature type="domain" description="Guanylate cyclase" evidence="1">
    <location>
        <begin position="10"/>
        <end position="122"/>
    </location>
</feature>
<dbReference type="Pfam" id="PF00211">
    <property type="entry name" value="Guanylate_cyc"/>
    <property type="match status" value="1"/>
</dbReference>
<dbReference type="PANTHER" id="PTHR43081">
    <property type="entry name" value="ADENYLATE CYCLASE, TERMINAL-DIFFERENTIATION SPECIFIC-RELATED"/>
    <property type="match status" value="1"/>
</dbReference>
<dbReference type="InterPro" id="IPR050697">
    <property type="entry name" value="Adenylyl/Guanylyl_Cyclase_3/4"/>
</dbReference>
<reference evidence="2" key="1">
    <citation type="journal article" date="2014" name="Front. Microbiol.">
        <title>High frequency of phylogenetically diverse reductive dehalogenase-homologous genes in deep subseafloor sedimentary metagenomes.</title>
        <authorList>
            <person name="Kawai M."/>
            <person name="Futagami T."/>
            <person name="Toyoda A."/>
            <person name="Takaki Y."/>
            <person name="Nishi S."/>
            <person name="Hori S."/>
            <person name="Arai W."/>
            <person name="Tsubouchi T."/>
            <person name="Morono Y."/>
            <person name="Uchiyama I."/>
            <person name="Ito T."/>
            <person name="Fujiyama A."/>
            <person name="Inagaki F."/>
            <person name="Takami H."/>
        </authorList>
    </citation>
    <scope>NUCLEOTIDE SEQUENCE</scope>
    <source>
        <strain evidence="2">Expedition CK06-06</strain>
    </source>
</reference>
<dbReference type="Gene3D" id="3.30.70.1230">
    <property type="entry name" value="Nucleotide cyclase"/>
    <property type="match status" value="1"/>
</dbReference>
<organism evidence="2">
    <name type="scientific">marine sediment metagenome</name>
    <dbReference type="NCBI Taxonomy" id="412755"/>
    <lineage>
        <taxon>unclassified sequences</taxon>
        <taxon>metagenomes</taxon>
        <taxon>ecological metagenomes</taxon>
    </lineage>
</organism>
<dbReference type="GO" id="GO:0035556">
    <property type="term" value="P:intracellular signal transduction"/>
    <property type="evidence" value="ECO:0007669"/>
    <property type="project" value="InterPro"/>
</dbReference>
<comment type="caution">
    <text evidence="2">The sequence shown here is derived from an EMBL/GenBank/DDBJ whole genome shotgun (WGS) entry which is preliminary data.</text>
</comment>
<dbReference type="PROSITE" id="PS50125">
    <property type="entry name" value="GUANYLATE_CYCLASE_2"/>
    <property type="match status" value="1"/>
</dbReference>
<dbReference type="InterPro" id="IPR029787">
    <property type="entry name" value="Nucleotide_cyclase"/>
</dbReference>
<evidence type="ECO:0000259" key="1">
    <source>
        <dbReference type="PROSITE" id="PS50125"/>
    </source>
</evidence>
<dbReference type="CDD" id="cd07302">
    <property type="entry name" value="CHD"/>
    <property type="match status" value="1"/>
</dbReference>
<dbReference type="InterPro" id="IPR001054">
    <property type="entry name" value="A/G_cyclase"/>
</dbReference>
<dbReference type="SUPFAM" id="SSF55073">
    <property type="entry name" value="Nucleotide cyclase"/>
    <property type="match status" value="1"/>
</dbReference>
<gene>
    <name evidence="2" type="ORF">S03H2_51924</name>
</gene>
<feature type="non-terminal residue" evidence="2">
    <location>
        <position position="145"/>
    </location>
</feature>
<evidence type="ECO:0000313" key="2">
    <source>
        <dbReference type="EMBL" id="GAH62701.1"/>
    </source>
</evidence>
<sequence length="145" mass="16279">MPDLPTGTVTFLFTDIQGSTKLWQNYPHKMNKVLPRHDEILRSAIESNNGWVFKTGGDAFYAAFYTAMDGLKASLTAQLLIKCEKWDLPSSLFVRMALHTGEAEERDQDYYGPALNRVARLESICHGGQTLISLVTAELVRDMLP</sequence>
<dbReference type="EMBL" id="BARU01032972">
    <property type="protein sequence ID" value="GAH62701.1"/>
    <property type="molecule type" value="Genomic_DNA"/>
</dbReference>
<dbReference type="PANTHER" id="PTHR43081:SF1">
    <property type="entry name" value="ADENYLATE CYCLASE, TERMINAL-DIFFERENTIATION SPECIFIC"/>
    <property type="match status" value="1"/>
</dbReference>
<proteinExistence type="predicted"/>
<name>X1GXR5_9ZZZZ</name>
<dbReference type="GO" id="GO:0009190">
    <property type="term" value="P:cyclic nucleotide biosynthetic process"/>
    <property type="evidence" value="ECO:0007669"/>
    <property type="project" value="InterPro"/>
</dbReference>
<protein>
    <recommendedName>
        <fullName evidence="1">Guanylate cyclase domain-containing protein</fullName>
    </recommendedName>
</protein>
<dbReference type="AlphaFoldDB" id="X1GXR5"/>
<accession>X1GXR5</accession>